<dbReference type="Gene3D" id="6.20.450.20">
    <property type="match status" value="1"/>
</dbReference>
<keyword evidence="4" id="KW-1185">Reference proteome</keyword>
<accession>A0A494XMN5</accession>
<sequence length="152" mass="16857">MEMLDVSQARAAAHAGGVLSAILRADHGSFYVELETRAAGTAMLVTSNDRRPRVFRNPAKALEVILELGLYNGRFSLEAWRPDETESERKSRPDRAQAMRQTHASAAAYEKWVRAQVKEAIDDPRPSIEHSEVMKKAQARIAAMGKGKRAKA</sequence>
<feature type="compositionally biased region" description="Basic and acidic residues" evidence="1">
    <location>
        <begin position="81"/>
        <end position="97"/>
    </location>
</feature>
<evidence type="ECO:0000256" key="1">
    <source>
        <dbReference type="SAM" id="MobiDB-lite"/>
    </source>
</evidence>
<evidence type="ECO:0000313" key="3">
    <source>
        <dbReference type="EMBL" id="RKP49359.1"/>
    </source>
</evidence>
<name>A0A494XMN5_9BURK</name>
<dbReference type="EMBL" id="RBZV01000003">
    <property type="protein sequence ID" value="RKP49359.1"/>
    <property type="molecule type" value="Genomic_DNA"/>
</dbReference>
<dbReference type="OrthoDB" id="1666683at2"/>
<reference evidence="3 4" key="1">
    <citation type="submission" date="2018-10" db="EMBL/GenBank/DDBJ databases">
        <title>Paraburkholderia sp. 7MK8-2, isolated from soil.</title>
        <authorList>
            <person name="Gao Z.-H."/>
            <person name="Qiu L.-H."/>
        </authorList>
    </citation>
    <scope>NUCLEOTIDE SEQUENCE [LARGE SCALE GENOMIC DNA]</scope>
    <source>
        <strain evidence="3 4">7MK8-2</strain>
    </source>
</reference>
<feature type="region of interest" description="Disordered" evidence="1">
    <location>
        <begin position="81"/>
        <end position="103"/>
    </location>
</feature>
<dbReference type="Proteomes" id="UP000280434">
    <property type="component" value="Unassembled WGS sequence"/>
</dbReference>
<proteinExistence type="predicted"/>
<dbReference type="RefSeq" id="WP_121277748.1">
    <property type="nucleotide sequence ID" value="NZ_RBZV01000003.1"/>
</dbReference>
<evidence type="ECO:0000259" key="2">
    <source>
        <dbReference type="Pfam" id="PF21217"/>
    </source>
</evidence>
<comment type="caution">
    <text evidence="3">The sequence shown here is derived from an EMBL/GenBank/DDBJ whole genome shotgun (WGS) entry which is preliminary data.</text>
</comment>
<dbReference type="AlphaFoldDB" id="A0A494XMN5"/>
<dbReference type="Pfam" id="PF21217">
    <property type="entry name" value="PaaA2"/>
    <property type="match status" value="1"/>
</dbReference>
<organism evidence="3 4">
    <name type="scientific">Trinickia fusca</name>
    <dbReference type="NCBI Taxonomy" id="2419777"/>
    <lineage>
        <taxon>Bacteria</taxon>
        <taxon>Pseudomonadati</taxon>
        <taxon>Pseudomonadota</taxon>
        <taxon>Betaproteobacteria</taxon>
        <taxon>Burkholderiales</taxon>
        <taxon>Burkholderiaceae</taxon>
        <taxon>Trinickia</taxon>
    </lineage>
</organism>
<feature type="domain" description="Stability determinant" evidence="2">
    <location>
        <begin position="106"/>
        <end position="134"/>
    </location>
</feature>
<protein>
    <recommendedName>
        <fullName evidence="2">Stability determinant domain-containing protein</fullName>
    </recommendedName>
</protein>
<evidence type="ECO:0000313" key="4">
    <source>
        <dbReference type="Proteomes" id="UP000280434"/>
    </source>
</evidence>
<gene>
    <name evidence="3" type="ORF">D7S89_11380</name>
</gene>
<dbReference type="InterPro" id="IPR048851">
    <property type="entry name" value="PaaA2_dom"/>
</dbReference>